<protein>
    <submittedName>
        <fullName evidence="1">Uncharacterized protein</fullName>
    </submittedName>
</protein>
<reference evidence="1 2" key="1">
    <citation type="journal article" date="2020" name="ISME J.">
        <title>Comparative genomics reveals insights into cyanobacterial evolution and habitat adaptation.</title>
        <authorList>
            <person name="Chen M.Y."/>
            <person name="Teng W.K."/>
            <person name="Zhao L."/>
            <person name="Hu C.X."/>
            <person name="Zhou Y.K."/>
            <person name="Han B.P."/>
            <person name="Song L.R."/>
            <person name="Shu W.S."/>
        </authorList>
    </citation>
    <scope>NUCLEOTIDE SEQUENCE [LARGE SCALE GENOMIC DNA]</scope>
    <source>
        <strain evidence="1 2">FACHB-288</strain>
    </source>
</reference>
<evidence type="ECO:0000313" key="2">
    <source>
        <dbReference type="Proteomes" id="UP000658514"/>
    </source>
</evidence>
<dbReference type="RefSeq" id="WP_190538665.1">
    <property type="nucleotide sequence ID" value="NZ_CAWPNO010000073.1"/>
</dbReference>
<dbReference type="Proteomes" id="UP000658514">
    <property type="component" value="Unassembled WGS sequence"/>
</dbReference>
<evidence type="ECO:0000313" key="1">
    <source>
        <dbReference type="EMBL" id="MBD2194582.1"/>
    </source>
</evidence>
<proteinExistence type="predicted"/>
<name>A0ABR8A3P5_9CYAN</name>
<dbReference type="EMBL" id="JACJQH010000004">
    <property type="protein sequence ID" value="MBD2194582.1"/>
    <property type="molecule type" value="Genomic_DNA"/>
</dbReference>
<sequence>MPNAPCPMPHAQCPMPLTKHIVNDIIPQTCNSTLVTCQLLLTIDY</sequence>
<keyword evidence="2" id="KW-1185">Reference proteome</keyword>
<gene>
    <name evidence="1" type="ORF">H6G24_03605</name>
</gene>
<accession>A0ABR8A3P5</accession>
<organism evidence="1 2">
    <name type="scientific">Calothrix parietina FACHB-288</name>
    <dbReference type="NCBI Taxonomy" id="2692896"/>
    <lineage>
        <taxon>Bacteria</taxon>
        <taxon>Bacillati</taxon>
        <taxon>Cyanobacteriota</taxon>
        <taxon>Cyanophyceae</taxon>
        <taxon>Nostocales</taxon>
        <taxon>Calotrichaceae</taxon>
        <taxon>Calothrix</taxon>
    </lineage>
</organism>
<comment type="caution">
    <text evidence="1">The sequence shown here is derived from an EMBL/GenBank/DDBJ whole genome shotgun (WGS) entry which is preliminary data.</text>
</comment>